<dbReference type="InterPro" id="IPR011735">
    <property type="entry name" value="WlaTC/HtrL_glycosyltransf"/>
</dbReference>
<evidence type="ECO:0000313" key="2">
    <source>
        <dbReference type="Proteomes" id="UP000199662"/>
    </source>
</evidence>
<evidence type="ECO:0000313" key="1">
    <source>
        <dbReference type="EMBL" id="SEI83909.1"/>
    </source>
</evidence>
<sequence>MSEITIVSGFFDIGRGDMAGFQRSTQKYVEYFRFWARMKNKLVVYTDKVTAEQVLKIRDSFHLKDRTRIIIIDDVYKLEPDLFKQICVVTDNKEAVNFRTCPQNPESWNPKYNYVTCLKPYFVADAVKNGYADGMVAWVDFGYNHGGQTCIHAEEFDFLWCYDFTPKIHLFAMEPMDDMPVFEIVRTMRAYIAGAIMAAPAPLWQEFADLYKQSVLHLTHCGFADDDQTVSVMAYRENPDLFEIHPVDDWFIALKEVGGEHLTRASKIQYKESKKQAQALWQAGNYTQALKWYGKYAREKLQTKR</sequence>
<dbReference type="AlphaFoldDB" id="A0A1H6TV47"/>
<dbReference type="STRING" id="84035.SAMN05660742_101197"/>
<dbReference type="Pfam" id="PF09612">
    <property type="entry name" value="HtrL_YibB"/>
    <property type="match status" value="1"/>
</dbReference>
<dbReference type="RefSeq" id="WP_091828416.1">
    <property type="nucleotide sequence ID" value="NZ_FNZK01000001.1"/>
</dbReference>
<protein>
    <submittedName>
        <fullName evidence="1">Protein YibB</fullName>
    </submittedName>
</protein>
<accession>A0A1H6TV47</accession>
<gene>
    <name evidence="1" type="ORF">SAMN05660742_101197</name>
</gene>
<reference evidence="1 2" key="1">
    <citation type="submission" date="2016-10" db="EMBL/GenBank/DDBJ databases">
        <authorList>
            <person name="de Groot N.N."/>
        </authorList>
    </citation>
    <scope>NUCLEOTIDE SEQUENCE [LARGE SCALE GENOMIC DNA]</scope>
    <source>
        <strain evidence="1 2">DSM 2179</strain>
    </source>
</reference>
<proteinExistence type="predicted"/>
<dbReference type="Proteomes" id="UP000199662">
    <property type="component" value="Unassembled WGS sequence"/>
</dbReference>
<keyword evidence="2" id="KW-1185">Reference proteome</keyword>
<dbReference type="EMBL" id="FNZK01000001">
    <property type="protein sequence ID" value="SEI83909.1"/>
    <property type="molecule type" value="Genomic_DNA"/>
</dbReference>
<organism evidence="1 2">
    <name type="scientific">Propionispira arboris</name>
    <dbReference type="NCBI Taxonomy" id="84035"/>
    <lineage>
        <taxon>Bacteria</taxon>
        <taxon>Bacillati</taxon>
        <taxon>Bacillota</taxon>
        <taxon>Negativicutes</taxon>
        <taxon>Selenomonadales</taxon>
        <taxon>Selenomonadaceae</taxon>
        <taxon>Propionispira</taxon>
    </lineage>
</organism>
<name>A0A1H6TV47_9FIRM</name>